<feature type="domain" description="pPIWI-RE RNaseH" evidence="1">
    <location>
        <begin position="518"/>
        <end position="766"/>
    </location>
</feature>
<evidence type="ECO:0000259" key="2">
    <source>
        <dbReference type="Pfam" id="PF13111"/>
    </source>
</evidence>
<feature type="domain" description="pPIWI-RE module N-terminal" evidence="2">
    <location>
        <begin position="15"/>
        <end position="222"/>
    </location>
</feature>
<sequence>MRHGQLRTNLFRFTPAALPCAYAYQATRAYQAAWSLLKGSWSRTNLPTSGLAEMLAILSRGPVWINIDPSQERSVPAIVTLHPLPVEVINRALHLWALDTLRVAGAAPTIAADRLEVGAPYALSAEMILGTRSPIASMAYEVIPWLVAAAMSVAPMTSTIPLSLHLTSEGELLAWDHPIVSAFGDRRAVALHGIRPKLVLIHGETTPYIAIRVHLSHILTQWKHKTRHALVRTNGSIAKLAIFTKRHDDGHYETNYLHQADRLLGHFELASFPRLGIDNLSAHSDLRPLHAIAPSAPLIASGAGPLFLDQACWHLRSTVAGTEPVLAERVVGSLRKDTWTGADGSAGTTRAANAAVNAGSLPILVVTAHAQTAMRLDKVNRLIGEHEQRLDALALQRPTLHHTCPPDAEGMLCRPVDARQLEGWFRQHLAPALMDTRARTAIIETSLDAAQGKPELDPKFQLRRLFAESGATSQFIFTDDPEQPDYAASASLLEAIRQAGILRSRTRVRTLPDETVVVCLYLERIRAKGTAVFLPVVTRMRLDDGVPKIFWLDPRTNKSHWLDYQSGITQIHAHSTLMTAEEVRHHVARALLAPTDVADTPLIVFCHSALRSIFDGLRDSGGQYYPDLANTNAWIVRVRADADVAQMSGDNVRHRVAPGYIGARIGLYQASCGRGVYYFVSPSNHYSRVISQRFNTRYDIDGRFLRDPWRQLGVTEIAILRAGRFASESEIAHQAALFCRNSPVWEGTLRLPAPMHLGKQVAHDHPAIGISRRLYAND</sequence>
<dbReference type="Pfam" id="PF18157">
    <property type="entry name" value="MID_pPIWI_RE"/>
    <property type="match status" value="1"/>
</dbReference>
<dbReference type="RefSeq" id="WP_170203533.1">
    <property type="nucleotide sequence ID" value="NZ_CP051685.1"/>
</dbReference>
<reference evidence="4 5" key="1">
    <citation type="submission" date="2020-04" db="EMBL/GenBank/DDBJ databases">
        <title>Genome sequencing of novel species.</title>
        <authorList>
            <person name="Heo J."/>
            <person name="Kim S.-J."/>
            <person name="Kim J.-S."/>
            <person name="Hong S.-B."/>
            <person name="Kwon S.-W."/>
        </authorList>
    </citation>
    <scope>NUCLEOTIDE SEQUENCE [LARGE SCALE GENOMIC DNA]</scope>
    <source>
        <strain evidence="4 5">GN2-R2</strain>
    </source>
</reference>
<dbReference type="EMBL" id="CP051685">
    <property type="protein sequence ID" value="QJE01511.1"/>
    <property type="molecule type" value="Genomic_DNA"/>
</dbReference>
<dbReference type="InterPro" id="IPR024996">
    <property type="entry name" value="RNaseH_pPIWI_RE"/>
</dbReference>
<keyword evidence="5" id="KW-1185">Reference proteome</keyword>
<dbReference type="InterPro" id="IPR025085">
    <property type="entry name" value="pPIWI_RE_X"/>
</dbReference>
<dbReference type="InterPro" id="IPR040496">
    <property type="entry name" value="MID_pPIWI_RE"/>
</dbReference>
<evidence type="ECO:0000313" key="4">
    <source>
        <dbReference type="EMBL" id="QJE01511.1"/>
    </source>
</evidence>
<name>A0A7Z2ZTE7_9BURK</name>
<dbReference type="Proteomes" id="UP000502415">
    <property type="component" value="Chromosome"/>
</dbReference>
<evidence type="ECO:0000259" key="1">
    <source>
        <dbReference type="Pfam" id="PF13032"/>
    </source>
</evidence>
<evidence type="ECO:0000313" key="5">
    <source>
        <dbReference type="Proteomes" id="UP000502415"/>
    </source>
</evidence>
<dbReference type="AlphaFoldDB" id="A0A7Z2ZTE7"/>
<dbReference type="KEGG" id="mfy:HH212_16985"/>
<feature type="domain" description="Prokaryotic pPIWI-RE MID" evidence="3">
    <location>
        <begin position="440"/>
        <end position="503"/>
    </location>
</feature>
<organism evidence="4 5">
    <name type="scientific">Massilia forsythiae</name>
    <dbReference type="NCBI Taxonomy" id="2728020"/>
    <lineage>
        <taxon>Bacteria</taxon>
        <taxon>Pseudomonadati</taxon>
        <taxon>Pseudomonadota</taxon>
        <taxon>Betaproteobacteria</taxon>
        <taxon>Burkholderiales</taxon>
        <taxon>Oxalobacteraceae</taxon>
        <taxon>Telluria group</taxon>
        <taxon>Massilia</taxon>
    </lineage>
</organism>
<proteinExistence type="predicted"/>
<protein>
    <submittedName>
        <fullName evidence="4">RNAseH domain-containing protein</fullName>
    </submittedName>
</protein>
<dbReference type="Pfam" id="PF13111">
    <property type="entry name" value="pPIWI_RE_X"/>
    <property type="match status" value="1"/>
</dbReference>
<accession>A0A7Z2ZTE7</accession>
<dbReference type="Pfam" id="PF13032">
    <property type="entry name" value="RNaseH_pPIWI_RE"/>
    <property type="match status" value="1"/>
</dbReference>
<gene>
    <name evidence="4" type="ORF">HH212_16985</name>
</gene>
<evidence type="ECO:0000259" key="3">
    <source>
        <dbReference type="Pfam" id="PF18157"/>
    </source>
</evidence>